<dbReference type="InterPro" id="IPR042242">
    <property type="entry name" value="RecO_C"/>
</dbReference>
<dbReference type="AlphaFoldDB" id="A0A1I4Z3W1"/>
<dbReference type="Gene3D" id="1.20.1440.120">
    <property type="entry name" value="Recombination protein O, C-terminal domain"/>
    <property type="match status" value="1"/>
</dbReference>
<dbReference type="InterPro" id="IPR022572">
    <property type="entry name" value="DNA_rep/recomb_RecO_N"/>
</dbReference>
<dbReference type="SUPFAM" id="SSF50249">
    <property type="entry name" value="Nucleic acid-binding proteins"/>
    <property type="match status" value="1"/>
</dbReference>
<dbReference type="GO" id="GO:0006310">
    <property type="term" value="P:DNA recombination"/>
    <property type="evidence" value="ECO:0007669"/>
    <property type="project" value="UniProtKB-UniRule"/>
</dbReference>
<dbReference type="HAMAP" id="MF_00201">
    <property type="entry name" value="RecO"/>
    <property type="match status" value="1"/>
</dbReference>
<evidence type="ECO:0000313" key="9">
    <source>
        <dbReference type="EMBL" id="SFN44951.1"/>
    </source>
</evidence>
<evidence type="ECO:0000256" key="5">
    <source>
        <dbReference type="ARBA" id="ARBA00023204"/>
    </source>
</evidence>
<dbReference type="Gene3D" id="2.40.50.140">
    <property type="entry name" value="Nucleic acid-binding proteins"/>
    <property type="match status" value="1"/>
</dbReference>
<keyword evidence="4 7" id="KW-0233">DNA recombination</keyword>
<dbReference type="Proteomes" id="UP000198705">
    <property type="component" value="Unassembled WGS sequence"/>
</dbReference>
<dbReference type="InterPro" id="IPR037278">
    <property type="entry name" value="ARFGAP/RecO"/>
</dbReference>
<comment type="similarity">
    <text evidence="1 7">Belongs to the RecO family.</text>
</comment>
<dbReference type="EMBL" id="FOVN01000001">
    <property type="protein sequence ID" value="SFN44951.1"/>
    <property type="molecule type" value="Genomic_DNA"/>
</dbReference>
<keyword evidence="10" id="KW-1185">Reference proteome</keyword>
<evidence type="ECO:0000259" key="8">
    <source>
        <dbReference type="Pfam" id="PF11967"/>
    </source>
</evidence>
<dbReference type="OrthoDB" id="9789152at2"/>
<organism evidence="9 10">
    <name type="scientific">Bizionia echini</name>
    <dbReference type="NCBI Taxonomy" id="649333"/>
    <lineage>
        <taxon>Bacteria</taxon>
        <taxon>Pseudomonadati</taxon>
        <taxon>Bacteroidota</taxon>
        <taxon>Flavobacteriia</taxon>
        <taxon>Flavobacteriales</taxon>
        <taxon>Flavobacteriaceae</taxon>
        <taxon>Bizionia</taxon>
    </lineage>
</organism>
<dbReference type="SUPFAM" id="SSF57863">
    <property type="entry name" value="ArfGap/RecO-like zinc finger"/>
    <property type="match status" value="1"/>
</dbReference>
<dbReference type="RefSeq" id="WP_092206055.1">
    <property type="nucleotide sequence ID" value="NZ_FOVN01000001.1"/>
</dbReference>
<dbReference type="PANTHER" id="PTHR33991">
    <property type="entry name" value="DNA REPAIR PROTEIN RECO"/>
    <property type="match status" value="1"/>
</dbReference>
<dbReference type="GO" id="GO:0006302">
    <property type="term" value="P:double-strand break repair"/>
    <property type="evidence" value="ECO:0007669"/>
    <property type="project" value="TreeGrafter"/>
</dbReference>
<dbReference type="STRING" id="649333.SAMN04487989_101495"/>
<dbReference type="PANTHER" id="PTHR33991:SF1">
    <property type="entry name" value="DNA REPAIR PROTEIN RECO"/>
    <property type="match status" value="1"/>
</dbReference>
<dbReference type="Pfam" id="PF11967">
    <property type="entry name" value="RecO_N"/>
    <property type="match status" value="1"/>
</dbReference>
<accession>A0A1I4Z3W1</accession>
<sequence length="238" mass="27746">MSASEKAIVLSKIKYRDNDLIISCYTQHRGLSSYLIRGAFKSKRPGSIAYYQLLSQLEIVENYKPNQALNFIKEVKSSYVYSTLHTNVIKSSIVLFLSEVLTNVLKEEEQNNLLFDYLETALQWLDSENNYANFHLLFLLKLTKYLGFYPDTNNMELGVFNLQSGYFQSNNTHVYAISLENNTLLKLLLGMNFDALHTVKLHAEQRQAFLNMLMQYYELHLGYFKKPKSLQIFNQVFK</sequence>
<evidence type="ECO:0000256" key="7">
    <source>
        <dbReference type="HAMAP-Rule" id="MF_00201"/>
    </source>
</evidence>
<evidence type="ECO:0000256" key="6">
    <source>
        <dbReference type="ARBA" id="ARBA00033409"/>
    </source>
</evidence>
<proteinExistence type="inferred from homology"/>
<protein>
    <recommendedName>
        <fullName evidence="2 7">DNA repair protein RecO</fullName>
    </recommendedName>
    <alternativeName>
        <fullName evidence="6 7">Recombination protein O</fullName>
    </alternativeName>
</protein>
<dbReference type="GO" id="GO:0043590">
    <property type="term" value="C:bacterial nucleoid"/>
    <property type="evidence" value="ECO:0007669"/>
    <property type="project" value="TreeGrafter"/>
</dbReference>
<gene>
    <name evidence="7" type="primary">recO</name>
    <name evidence="9" type="ORF">SAMN04487989_101495</name>
</gene>
<dbReference type="InterPro" id="IPR003717">
    <property type="entry name" value="RecO"/>
</dbReference>
<evidence type="ECO:0000256" key="4">
    <source>
        <dbReference type="ARBA" id="ARBA00023172"/>
    </source>
</evidence>
<name>A0A1I4Z3W1_9FLAO</name>
<feature type="domain" description="DNA replication/recombination mediator RecO N-terminal" evidence="8">
    <location>
        <begin position="1"/>
        <end position="77"/>
    </location>
</feature>
<evidence type="ECO:0000256" key="1">
    <source>
        <dbReference type="ARBA" id="ARBA00007452"/>
    </source>
</evidence>
<dbReference type="Pfam" id="PF02565">
    <property type="entry name" value="RecO_C"/>
    <property type="match status" value="1"/>
</dbReference>
<evidence type="ECO:0000313" key="10">
    <source>
        <dbReference type="Proteomes" id="UP000198705"/>
    </source>
</evidence>
<dbReference type="InterPro" id="IPR012340">
    <property type="entry name" value="NA-bd_OB-fold"/>
</dbReference>
<evidence type="ECO:0000256" key="3">
    <source>
        <dbReference type="ARBA" id="ARBA00022763"/>
    </source>
</evidence>
<keyword evidence="5 7" id="KW-0234">DNA repair</keyword>
<comment type="function">
    <text evidence="7">Involved in DNA repair and RecF pathway recombination.</text>
</comment>
<reference evidence="10" key="1">
    <citation type="submission" date="2016-10" db="EMBL/GenBank/DDBJ databases">
        <authorList>
            <person name="Varghese N."/>
            <person name="Submissions S."/>
        </authorList>
    </citation>
    <scope>NUCLEOTIDE SEQUENCE [LARGE SCALE GENOMIC DNA]</scope>
    <source>
        <strain evidence="10">DSM 23925</strain>
    </source>
</reference>
<dbReference type="NCBIfam" id="TIGR00613">
    <property type="entry name" value="reco"/>
    <property type="match status" value="1"/>
</dbReference>
<keyword evidence="3 7" id="KW-0227">DNA damage</keyword>
<evidence type="ECO:0000256" key="2">
    <source>
        <dbReference type="ARBA" id="ARBA00021310"/>
    </source>
</evidence>